<dbReference type="RefSeq" id="WP_121205899.1">
    <property type="nucleotide sequence ID" value="NZ_RBZP01000023.1"/>
</dbReference>
<evidence type="ECO:0000313" key="3">
    <source>
        <dbReference type="Proteomes" id="UP000269301"/>
    </source>
</evidence>
<evidence type="ECO:0008006" key="4">
    <source>
        <dbReference type="Google" id="ProtNLM"/>
    </source>
</evidence>
<gene>
    <name evidence="2" type="ORF">D8M06_17595</name>
</gene>
<keyword evidence="3" id="KW-1185">Reference proteome</keyword>
<evidence type="ECO:0000313" key="2">
    <source>
        <dbReference type="EMBL" id="RKQ29606.1"/>
    </source>
</evidence>
<dbReference type="EMBL" id="RBZP01000023">
    <property type="protein sequence ID" value="RKQ29606.1"/>
    <property type="molecule type" value="Genomic_DNA"/>
</dbReference>
<name>A0A494ZTS9_9BACI</name>
<proteinExistence type="predicted"/>
<dbReference type="OrthoDB" id="2691390at2"/>
<dbReference type="Pfam" id="PF09580">
    <property type="entry name" value="Spore_YhcN_YlaJ"/>
    <property type="match status" value="1"/>
</dbReference>
<feature type="chain" id="PRO_5038981365" description="Sporulation protein" evidence="1">
    <location>
        <begin position="19"/>
        <end position="186"/>
    </location>
</feature>
<reference evidence="2 3" key="1">
    <citation type="journal article" date="2016" name="Int. J. Syst. Evol. Microbiol.">
        <title>Oceanobacillus halophilus sp. nov., a novel moderately halophilic bacterium from a hypersaline lake.</title>
        <authorList>
            <person name="Amoozegar M.A."/>
            <person name="Bagheri M."/>
            <person name="Makhdoumi A."/>
            <person name="Nikou M.M."/>
            <person name="Fazeli S.A.S."/>
            <person name="Schumann P."/>
            <person name="Sproer C."/>
            <person name="Sanchez-Porro C."/>
            <person name="Ventosa A."/>
        </authorList>
    </citation>
    <scope>NUCLEOTIDE SEQUENCE [LARGE SCALE GENOMIC DNA]</scope>
    <source>
        <strain evidence="2 3">DSM 23996</strain>
    </source>
</reference>
<comment type="caution">
    <text evidence="2">The sequence shown here is derived from an EMBL/GenBank/DDBJ whole genome shotgun (WGS) entry which is preliminary data.</text>
</comment>
<dbReference type="PROSITE" id="PS51257">
    <property type="entry name" value="PROKAR_LIPOPROTEIN"/>
    <property type="match status" value="1"/>
</dbReference>
<dbReference type="Proteomes" id="UP000269301">
    <property type="component" value="Unassembled WGS sequence"/>
</dbReference>
<feature type="signal peptide" evidence="1">
    <location>
        <begin position="1"/>
        <end position="18"/>
    </location>
</feature>
<dbReference type="InterPro" id="IPR019076">
    <property type="entry name" value="Spore_lipoprot_YhcN/YlaJ-like"/>
</dbReference>
<keyword evidence="1" id="KW-0732">Signal</keyword>
<dbReference type="AlphaFoldDB" id="A0A494ZTS9"/>
<sequence length="186" mass="21415">MKTIIITMITLSSFFIMSACNTDTDNTMQERDKVAEELNPNNEREATDNQDLNQQLGYVKYSKNDLDENMEQEAKIDRPEMAEMITRTILRNDGFEEVATLVTDQEVLIAYEESDKNETGRTAEIAKKTAESMMPSFYEIYVSKNSTLMQDIQSLHNSTTNRNYDNLIEQLIKEMKKSPQGKDDNV</sequence>
<protein>
    <recommendedName>
        <fullName evidence="4">Sporulation protein</fullName>
    </recommendedName>
</protein>
<accession>A0A494ZTS9</accession>
<evidence type="ECO:0000256" key="1">
    <source>
        <dbReference type="SAM" id="SignalP"/>
    </source>
</evidence>
<organism evidence="2 3">
    <name type="scientific">Oceanobacillus halophilus</name>
    <dbReference type="NCBI Taxonomy" id="930130"/>
    <lineage>
        <taxon>Bacteria</taxon>
        <taxon>Bacillati</taxon>
        <taxon>Bacillota</taxon>
        <taxon>Bacilli</taxon>
        <taxon>Bacillales</taxon>
        <taxon>Bacillaceae</taxon>
        <taxon>Oceanobacillus</taxon>
    </lineage>
</organism>